<feature type="compositionally biased region" description="Basic and acidic residues" evidence="1">
    <location>
        <begin position="20"/>
        <end position="31"/>
    </location>
</feature>
<feature type="region of interest" description="Disordered" evidence="1">
    <location>
        <begin position="16"/>
        <end position="35"/>
    </location>
</feature>
<keyword evidence="3" id="KW-1185">Reference proteome</keyword>
<dbReference type="OrthoDB" id="5366210at2759"/>
<reference evidence="2" key="1">
    <citation type="journal article" date="2021" name="Nat. Commun.">
        <title>Genetic determinants of endophytism in the Arabidopsis root mycobiome.</title>
        <authorList>
            <person name="Mesny F."/>
            <person name="Miyauchi S."/>
            <person name="Thiergart T."/>
            <person name="Pickel B."/>
            <person name="Atanasova L."/>
            <person name="Karlsson M."/>
            <person name="Huettel B."/>
            <person name="Barry K.W."/>
            <person name="Haridas S."/>
            <person name="Chen C."/>
            <person name="Bauer D."/>
            <person name="Andreopoulos W."/>
            <person name="Pangilinan J."/>
            <person name="LaButti K."/>
            <person name="Riley R."/>
            <person name="Lipzen A."/>
            <person name="Clum A."/>
            <person name="Drula E."/>
            <person name="Henrissat B."/>
            <person name="Kohler A."/>
            <person name="Grigoriev I.V."/>
            <person name="Martin F.M."/>
            <person name="Hacquard S."/>
        </authorList>
    </citation>
    <scope>NUCLEOTIDE SEQUENCE</scope>
    <source>
        <strain evidence="2">MPI-CAGE-AT-0147</strain>
    </source>
</reference>
<name>A0A9P9JKZ0_9HYPO</name>
<comment type="caution">
    <text evidence="2">The sequence shown here is derived from an EMBL/GenBank/DDBJ whole genome shotgun (WGS) entry which is preliminary data.</text>
</comment>
<evidence type="ECO:0000256" key="1">
    <source>
        <dbReference type="SAM" id="MobiDB-lite"/>
    </source>
</evidence>
<gene>
    <name evidence="2" type="ORF">EDB81DRAFT_908404</name>
</gene>
<evidence type="ECO:0000313" key="2">
    <source>
        <dbReference type="EMBL" id="KAH7169971.1"/>
    </source>
</evidence>
<dbReference type="AlphaFoldDB" id="A0A9P9JKZ0"/>
<sequence>MASNEPPRFFVISQPLAGKEAQRPHFPERPSDAYAPDEIDTEKFISKYFLDPLGDLDTKAVINSIKDKNLQLKLTSLLTLGRASHNENDTQVETPHMVTISLRQHERAFDALMSDPNIMQQTKQLLKRSKKAYMIVGVRVIFDGRVVLVTNTETNTSTTVTIPVAEAVSAALGSPLPIAPDLIDPSGTFTLQDGRRVNLSHRFDGARIFAVEYRTVSLKRSFMGLLRRESLGPIFSSEIPVGGNTSRIGETKKPADKKENADAEDVEMETPTLLTPVVSVADVGDSGIGWEAESVNDGTGAATWIYECPDEDEESDMD</sequence>
<dbReference type="Proteomes" id="UP000738349">
    <property type="component" value="Unassembled WGS sequence"/>
</dbReference>
<organism evidence="2 3">
    <name type="scientific">Dactylonectria macrodidyma</name>
    <dbReference type="NCBI Taxonomy" id="307937"/>
    <lineage>
        <taxon>Eukaryota</taxon>
        <taxon>Fungi</taxon>
        <taxon>Dikarya</taxon>
        <taxon>Ascomycota</taxon>
        <taxon>Pezizomycotina</taxon>
        <taxon>Sordariomycetes</taxon>
        <taxon>Hypocreomycetidae</taxon>
        <taxon>Hypocreales</taxon>
        <taxon>Nectriaceae</taxon>
        <taxon>Dactylonectria</taxon>
    </lineage>
</organism>
<feature type="region of interest" description="Disordered" evidence="1">
    <location>
        <begin position="245"/>
        <end position="268"/>
    </location>
</feature>
<proteinExistence type="predicted"/>
<dbReference type="EMBL" id="JAGMUV010000002">
    <property type="protein sequence ID" value="KAH7169971.1"/>
    <property type="molecule type" value="Genomic_DNA"/>
</dbReference>
<feature type="compositionally biased region" description="Basic and acidic residues" evidence="1">
    <location>
        <begin position="249"/>
        <end position="261"/>
    </location>
</feature>
<accession>A0A9P9JKZ0</accession>
<protein>
    <submittedName>
        <fullName evidence="2">Uncharacterized protein</fullName>
    </submittedName>
</protein>
<evidence type="ECO:0000313" key="3">
    <source>
        <dbReference type="Proteomes" id="UP000738349"/>
    </source>
</evidence>